<protein>
    <submittedName>
        <fullName evidence="2">Uncharacterized protein</fullName>
    </submittedName>
</protein>
<keyword evidence="1" id="KW-0812">Transmembrane</keyword>
<dbReference type="OrthoDB" id="53505at2"/>
<reference evidence="2 3" key="1">
    <citation type="journal article" date="2015" name="Int. J. Syst. Evol. Microbiol.">
        <title>Sporolactobacillus shoreae sp. nov. and Sporolactobacillus spathodeae sp. nov., two spore-forming lactic acid bacteria isolated from tree barks in Thailand.</title>
        <authorList>
            <person name="Thamacharoensuk T."/>
            <person name="Kitahara M."/>
            <person name="Ohkuma M."/>
            <person name="Thongchul N."/>
            <person name="Tanasupawat S."/>
        </authorList>
    </citation>
    <scope>NUCLEOTIDE SEQUENCE [LARGE SCALE GENOMIC DNA]</scope>
    <source>
        <strain evidence="2 3">BK92</strain>
    </source>
</reference>
<feature type="transmembrane region" description="Helical" evidence="1">
    <location>
        <begin position="6"/>
        <end position="28"/>
    </location>
</feature>
<sequence length="159" mass="18213">MLGHLGFSSIGLIYMLMLEVPNIMWARYKSEGYEPSDENKVLLVFERAGQVLCTMTILFFSDYSPHSFEPWTVWLFVSSLLMILYEINWIRYFRSKQTVIDFYRSFLGIPVPGALLPVVAFLLLGIYGKVIWLIVSAIILGIGHIGIHLQHIKSLNGKK</sequence>
<feature type="transmembrane region" description="Helical" evidence="1">
    <location>
        <begin position="130"/>
        <end position="149"/>
    </location>
</feature>
<evidence type="ECO:0000313" key="3">
    <source>
        <dbReference type="Proteomes" id="UP000298347"/>
    </source>
</evidence>
<feature type="transmembrane region" description="Helical" evidence="1">
    <location>
        <begin position="102"/>
        <end position="124"/>
    </location>
</feature>
<proteinExistence type="predicted"/>
<keyword evidence="1" id="KW-1133">Transmembrane helix</keyword>
<dbReference type="AlphaFoldDB" id="A0A4Z0GJH2"/>
<organism evidence="2 3">
    <name type="scientific">Sporolactobacillus shoreae</name>
    <dbReference type="NCBI Taxonomy" id="1465501"/>
    <lineage>
        <taxon>Bacteria</taxon>
        <taxon>Bacillati</taxon>
        <taxon>Bacillota</taxon>
        <taxon>Bacilli</taxon>
        <taxon>Bacillales</taxon>
        <taxon>Sporolactobacillaceae</taxon>
        <taxon>Sporolactobacillus</taxon>
    </lineage>
</organism>
<feature type="transmembrane region" description="Helical" evidence="1">
    <location>
        <begin position="71"/>
        <end position="90"/>
    </location>
</feature>
<evidence type="ECO:0000313" key="2">
    <source>
        <dbReference type="EMBL" id="TGA96447.1"/>
    </source>
</evidence>
<keyword evidence="1" id="KW-0472">Membrane</keyword>
<gene>
    <name evidence="2" type="ORF">E4665_15345</name>
</gene>
<accession>A0A4Z0GJH2</accession>
<evidence type="ECO:0000256" key="1">
    <source>
        <dbReference type="SAM" id="Phobius"/>
    </source>
</evidence>
<dbReference type="EMBL" id="SRJD01000024">
    <property type="protein sequence ID" value="TGA96447.1"/>
    <property type="molecule type" value="Genomic_DNA"/>
</dbReference>
<keyword evidence="3" id="KW-1185">Reference proteome</keyword>
<name>A0A4Z0GJH2_9BACL</name>
<comment type="caution">
    <text evidence="2">The sequence shown here is derived from an EMBL/GenBank/DDBJ whole genome shotgun (WGS) entry which is preliminary data.</text>
</comment>
<dbReference type="Proteomes" id="UP000298347">
    <property type="component" value="Unassembled WGS sequence"/>
</dbReference>
<dbReference type="RefSeq" id="WP_135349676.1">
    <property type="nucleotide sequence ID" value="NZ_SRJD01000024.1"/>
</dbReference>